<evidence type="ECO:0008006" key="5">
    <source>
        <dbReference type="Google" id="ProtNLM"/>
    </source>
</evidence>
<gene>
    <name evidence="3" type="ORF">Ani05nite_40430</name>
</gene>
<keyword evidence="4" id="KW-1185">Reference proteome</keyword>
<keyword evidence="1" id="KW-0812">Transmembrane</keyword>
<accession>A0A919MI95</accession>
<dbReference type="AlphaFoldDB" id="A0A919MI95"/>
<reference evidence="3" key="1">
    <citation type="submission" date="2021-01" db="EMBL/GenBank/DDBJ databases">
        <title>Whole genome shotgun sequence of Actinoplanes nipponensis NBRC 14063.</title>
        <authorList>
            <person name="Komaki H."/>
            <person name="Tamura T."/>
        </authorList>
    </citation>
    <scope>NUCLEOTIDE SEQUENCE</scope>
    <source>
        <strain evidence="3">NBRC 14063</strain>
    </source>
</reference>
<comment type="caution">
    <text evidence="3">The sequence shown here is derived from an EMBL/GenBank/DDBJ whole genome shotgun (WGS) entry which is preliminary data.</text>
</comment>
<keyword evidence="1" id="KW-1133">Transmembrane helix</keyword>
<evidence type="ECO:0000313" key="3">
    <source>
        <dbReference type="EMBL" id="GIE50509.1"/>
    </source>
</evidence>
<protein>
    <recommendedName>
        <fullName evidence="5">MYXO-CTERM domain-containing protein</fullName>
    </recommendedName>
</protein>
<dbReference type="RefSeq" id="WP_203770336.1">
    <property type="nucleotide sequence ID" value="NZ_BAAAYJ010000026.1"/>
</dbReference>
<organism evidence="3 4">
    <name type="scientific">Actinoplanes nipponensis</name>
    <dbReference type="NCBI Taxonomy" id="135950"/>
    <lineage>
        <taxon>Bacteria</taxon>
        <taxon>Bacillati</taxon>
        <taxon>Actinomycetota</taxon>
        <taxon>Actinomycetes</taxon>
        <taxon>Micromonosporales</taxon>
        <taxon>Micromonosporaceae</taxon>
        <taxon>Actinoplanes</taxon>
    </lineage>
</organism>
<feature type="transmembrane region" description="Helical" evidence="1">
    <location>
        <begin position="134"/>
        <end position="153"/>
    </location>
</feature>
<feature type="chain" id="PRO_5036767734" description="MYXO-CTERM domain-containing protein" evidence="2">
    <location>
        <begin position="35"/>
        <end position="176"/>
    </location>
</feature>
<keyword evidence="1" id="KW-0472">Membrane</keyword>
<dbReference type="Proteomes" id="UP000647172">
    <property type="component" value="Unassembled WGS sequence"/>
</dbReference>
<sequence>MPKPTARPRHLLTALVSLLGLVAVLLSAPAPASAGATAPDKLVITWIDHGTQLRVDGFAYRARAVVDVRLGATPLRQTRSDDTGRVQVIVPQELIAAGQSGASIVVAGRSAAGTSRVMISAVPPRAAARGPVDVLPWSVGALLVAGLALGALYRRRSRSAGRTAVAPLGYRRRHAA</sequence>
<name>A0A919MI95_9ACTN</name>
<proteinExistence type="predicted"/>
<feature type="signal peptide" evidence="2">
    <location>
        <begin position="1"/>
        <end position="34"/>
    </location>
</feature>
<evidence type="ECO:0000256" key="1">
    <source>
        <dbReference type="SAM" id="Phobius"/>
    </source>
</evidence>
<keyword evidence="2" id="KW-0732">Signal</keyword>
<dbReference type="EMBL" id="BOMQ01000050">
    <property type="protein sequence ID" value="GIE50509.1"/>
    <property type="molecule type" value="Genomic_DNA"/>
</dbReference>
<evidence type="ECO:0000256" key="2">
    <source>
        <dbReference type="SAM" id="SignalP"/>
    </source>
</evidence>
<evidence type="ECO:0000313" key="4">
    <source>
        <dbReference type="Proteomes" id="UP000647172"/>
    </source>
</evidence>